<comment type="caution">
    <text evidence="1">The sequence shown here is derived from an EMBL/GenBank/DDBJ whole genome shotgun (WGS) entry which is preliminary data.</text>
</comment>
<reference evidence="1 2" key="1">
    <citation type="submission" date="2021-09" db="EMBL/GenBank/DDBJ databases">
        <title>Isoptericola luteus sp. nov., a novel bacterium isolated from Harbin, the capital city of Heilongjiang province.</title>
        <authorList>
            <person name="Li J."/>
        </authorList>
    </citation>
    <scope>NUCLEOTIDE SEQUENCE [LARGE SCALE GENOMIC DNA]</scope>
    <source>
        <strain evidence="1 2">NEAU-Y5</strain>
    </source>
</reference>
<organism evidence="1 2">
    <name type="scientific">Isoptericola luteus</name>
    <dbReference type="NCBI Taxonomy" id="2879484"/>
    <lineage>
        <taxon>Bacteria</taxon>
        <taxon>Bacillati</taxon>
        <taxon>Actinomycetota</taxon>
        <taxon>Actinomycetes</taxon>
        <taxon>Micrococcales</taxon>
        <taxon>Promicromonosporaceae</taxon>
        <taxon>Isoptericola</taxon>
    </lineage>
</organism>
<name>A0ABS7ZFJ8_9MICO</name>
<proteinExistence type="predicted"/>
<sequence length="54" mass="5808">MGAGDPHAARRLRRRPREAFTAALTTGDETADGGLHWLGRADVLAPWLGDRTPA</sequence>
<keyword evidence="2" id="KW-1185">Reference proteome</keyword>
<dbReference type="Proteomes" id="UP001319870">
    <property type="component" value="Unassembled WGS sequence"/>
</dbReference>
<accession>A0ABS7ZFJ8</accession>
<dbReference type="EMBL" id="JAIXCQ010000006">
    <property type="protein sequence ID" value="MCA5893798.1"/>
    <property type="molecule type" value="Genomic_DNA"/>
</dbReference>
<evidence type="ECO:0000313" key="1">
    <source>
        <dbReference type="EMBL" id="MCA5893798.1"/>
    </source>
</evidence>
<gene>
    <name evidence="1" type="ORF">LEP48_10610</name>
</gene>
<dbReference type="RefSeq" id="WP_225565562.1">
    <property type="nucleotide sequence ID" value="NZ_JAIXCQ010000006.1"/>
</dbReference>
<evidence type="ECO:0000313" key="2">
    <source>
        <dbReference type="Proteomes" id="UP001319870"/>
    </source>
</evidence>
<protein>
    <submittedName>
        <fullName evidence="1">Uncharacterized protein</fullName>
    </submittedName>
</protein>